<accession>A0ABY4IGW6</accession>
<dbReference type="Pfam" id="PF12811">
    <property type="entry name" value="BaxI_1"/>
    <property type="match status" value="1"/>
</dbReference>
<dbReference type="PANTHER" id="PTHR41282:SF1">
    <property type="entry name" value="CONSERVED TRANSMEMBRANE PROTEIN-RELATED"/>
    <property type="match status" value="1"/>
</dbReference>
<keyword evidence="1" id="KW-1133">Transmembrane helix</keyword>
<evidence type="ECO:0000313" key="3">
    <source>
        <dbReference type="Proteomes" id="UP000831467"/>
    </source>
</evidence>
<feature type="transmembrane region" description="Helical" evidence="1">
    <location>
        <begin position="73"/>
        <end position="93"/>
    </location>
</feature>
<organism evidence="2 3">
    <name type="scientific">Microbacterium sufflavum</name>
    <dbReference type="NCBI Taxonomy" id="2851649"/>
    <lineage>
        <taxon>Bacteria</taxon>
        <taxon>Bacillati</taxon>
        <taxon>Actinomycetota</taxon>
        <taxon>Actinomycetes</taxon>
        <taxon>Micrococcales</taxon>
        <taxon>Microbacteriaceae</taxon>
        <taxon>Microbacterium</taxon>
    </lineage>
</organism>
<dbReference type="InterPro" id="IPR010539">
    <property type="entry name" value="BaxI_1-like"/>
</dbReference>
<feature type="transmembrane region" description="Helical" evidence="1">
    <location>
        <begin position="241"/>
        <end position="260"/>
    </location>
</feature>
<keyword evidence="1" id="KW-0812">Transmembrane</keyword>
<sequence length="308" mass="32929">MSNFAFNNPAFQQQDPRNVATYPGAPQAAQGAQNASFTHASVDAATNAQLEGMYAAPPAGAIETDRMSVEDTVWKTAGLFAILLVTAAVGWVWTLGGISAPRFDPYGGNTVNMLPWIIGALGGFVLAMVITFTSRKTVRPALIFAYAAFEGLFIGGISAFFEVRWPGIVLQATLATIAVVGVTLALFASGKIRASKKATKIFLVAMIGYLVFSLLNLVLMWTNVLPAEQAFGLYSAKIMGIPLGLIIGVLVVIMAAYSLVLDFDQIQQGVRNGAPRKYGWLGAFGIMVTVVWLYVEILRIIAIARGNN</sequence>
<keyword evidence="1" id="KW-0472">Membrane</keyword>
<feature type="transmembrane region" description="Helical" evidence="1">
    <location>
        <begin position="201"/>
        <end position="221"/>
    </location>
</feature>
<dbReference type="RefSeq" id="WP_136033551.1">
    <property type="nucleotide sequence ID" value="NZ_CP078076.1"/>
</dbReference>
<feature type="transmembrane region" description="Helical" evidence="1">
    <location>
        <begin position="141"/>
        <end position="161"/>
    </location>
</feature>
<dbReference type="EMBL" id="CP078076">
    <property type="protein sequence ID" value="UPL11382.1"/>
    <property type="molecule type" value="Genomic_DNA"/>
</dbReference>
<gene>
    <name evidence="2" type="ORF">KV394_09760</name>
</gene>
<name>A0ABY4IGW6_9MICO</name>
<keyword evidence="3" id="KW-1185">Reference proteome</keyword>
<reference evidence="2 3" key="1">
    <citation type="submission" date="2021-06" db="EMBL/GenBank/DDBJ databases">
        <title>Genome-based taxonomic framework of Microbacterium strains isolated from marine environment, the description of four new species and reclassification of four preexisting species.</title>
        <authorList>
            <person name="Lee S.D."/>
            <person name="Kim S.-M."/>
            <person name="Byeon Y.-S."/>
            <person name="Yang H.L."/>
            <person name="Kim I.S."/>
        </authorList>
    </citation>
    <scope>NUCLEOTIDE SEQUENCE [LARGE SCALE GENOMIC DNA]</scope>
    <source>
        <strain evidence="2 3">SSW1-51</strain>
    </source>
</reference>
<feature type="transmembrane region" description="Helical" evidence="1">
    <location>
        <begin position="280"/>
        <end position="304"/>
    </location>
</feature>
<feature type="transmembrane region" description="Helical" evidence="1">
    <location>
        <begin position="113"/>
        <end position="134"/>
    </location>
</feature>
<evidence type="ECO:0000313" key="2">
    <source>
        <dbReference type="EMBL" id="UPL11382.1"/>
    </source>
</evidence>
<dbReference type="PANTHER" id="PTHR41282">
    <property type="entry name" value="CONSERVED TRANSMEMBRANE PROTEIN-RELATED"/>
    <property type="match status" value="1"/>
</dbReference>
<feature type="transmembrane region" description="Helical" evidence="1">
    <location>
        <begin position="167"/>
        <end position="189"/>
    </location>
</feature>
<evidence type="ECO:0000256" key="1">
    <source>
        <dbReference type="SAM" id="Phobius"/>
    </source>
</evidence>
<protein>
    <submittedName>
        <fullName evidence="2">Bax inhibitor-1/YccA family protein</fullName>
    </submittedName>
</protein>
<proteinExistence type="predicted"/>
<dbReference type="Proteomes" id="UP000831467">
    <property type="component" value="Chromosome"/>
</dbReference>